<accession>A0ABX8EM63</accession>
<keyword evidence="4" id="KW-1185">Reference proteome</keyword>
<dbReference type="RefSeq" id="WP_214055791.1">
    <property type="nucleotide sequence ID" value="NZ_BAAAHS010000062.1"/>
</dbReference>
<feature type="compositionally biased region" description="Low complexity" evidence="1">
    <location>
        <begin position="314"/>
        <end position="326"/>
    </location>
</feature>
<feature type="domain" description="DUF3071" evidence="2">
    <location>
        <begin position="1"/>
        <end position="170"/>
    </location>
</feature>
<organism evidence="3 4">
    <name type="scientific">Nocardioides aquaticus</name>
    <dbReference type="NCBI Taxonomy" id="160826"/>
    <lineage>
        <taxon>Bacteria</taxon>
        <taxon>Bacillati</taxon>
        <taxon>Actinomycetota</taxon>
        <taxon>Actinomycetes</taxon>
        <taxon>Propionibacteriales</taxon>
        <taxon>Nocardioidaceae</taxon>
        <taxon>Nocardioides</taxon>
    </lineage>
</organism>
<dbReference type="Pfam" id="PF11268">
    <property type="entry name" value="DUF3071"/>
    <property type="match status" value="1"/>
</dbReference>
<dbReference type="Proteomes" id="UP000679307">
    <property type="component" value="Chromosome"/>
</dbReference>
<reference evidence="3 4" key="1">
    <citation type="submission" date="2021-05" db="EMBL/GenBank/DDBJ databases">
        <title>Complete genome of Nocardioides aquaticus KCTC 9944T isolated from meromictic and hypersaline Ekho Lake, Antarctica.</title>
        <authorList>
            <person name="Hwang K."/>
            <person name="Kim K.M."/>
            <person name="Choe H."/>
        </authorList>
    </citation>
    <scope>NUCLEOTIDE SEQUENCE [LARGE SCALE GENOMIC DNA]</scope>
    <source>
        <strain evidence="3 4">KCTC 9944</strain>
    </source>
</reference>
<dbReference type="NCBIfam" id="NF040712">
    <property type="entry name" value="SepH"/>
    <property type="match status" value="1"/>
</dbReference>
<proteinExistence type="predicted"/>
<evidence type="ECO:0000313" key="4">
    <source>
        <dbReference type="Proteomes" id="UP000679307"/>
    </source>
</evidence>
<name>A0ABX8EM63_9ACTN</name>
<feature type="compositionally biased region" description="Low complexity" evidence="1">
    <location>
        <begin position="256"/>
        <end position="267"/>
    </location>
</feature>
<dbReference type="EMBL" id="CP075371">
    <property type="protein sequence ID" value="QVT80207.1"/>
    <property type="molecule type" value="Genomic_DNA"/>
</dbReference>
<evidence type="ECO:0000256" key="1">
    <source>
        <dbReference type="SAM" id="MobiDB-lite"/>
    </source>
</evidence>
<gene>
    <name evidence="3" type="ORF">ENKNEFLB_02598</name>
</gene>
<evidence type="ECO:0000259" key="2">
    <source>
        <dbReference type="Pfam" id="PF11268"/>
    </source>
</evidence>
<protein>
    <recommendedName>
        <fullName evidence="2">DUF3071 domain-containing protein</fullName>
    </recommendedName>
</protein>
<evidence type="ECO:0000313" key="3">
    <source>
        <dbReference type="EMBL" id="QVT80207.1"/>
    </source>
</evidence>
<dbReference type="InterPro" id="IPR047682">
    <property type="entry name" value="SepH-like"/>
</dbReference>
<feature type="compositionally biased region" description="Acidic residues" evidence="1">
    <location>
        <begin position="225"/>
        <end position="236"/>
    </location>
</feature>
<feature type="compositionally biased region" description="Low complexity" evidence="1">
    <location>
        <begin position="280"/>
        <end position="292"/>
    </location>
</feature>
<sequence>MPQLTLVGVSDDRTRLLLVDDAGDEFTLALDGRLRAALRGETSRLGQLEITMESTLRPRDIQARIRAGESPEAVAEAAQTTVDKIMAFAGPVMAERQHVADRAQKSSLRRGGESSGGARTLGEAVATHLRTQQVDPSSVEWDAWRREDGRWTLTGTYRTTRREGVASFTFDAPGSYVTLDDDDARWLVGEQVTAAAAASPATTGPRNPGDDLSAARARRRATGPVEDELPLGDDAIELVSGPAPAMPVLGDDDDTATTPAVPADDSPVPTTGADADEVPLAEPAARVEAPAATLPPAPSEPAAADGPAAGGPAAGDQTADQTADQGGEPDEEDPPRRPVTKKRGRASVPSWDEIMFGGRDQ</sequence>
<dbReference type="InterPro" id="IPR021421">
    <property type="entry name" value="DUF3071"/>
</dbReference>
<feature type="region of interest" description="Disordered" evidence="1">
    <location>
        <begin position="195"/>
        <end position="361"/>
    </location>
</feature>